<dbReference type="STRING" id="1618573.UT19_C0006G0023"/>
<dbReference type="PANTHER" id="PTHR19278">
    <property type="entry name" value="OROTATE PHOSPHORIBOSYLTRANSFERASE"/>
    <property type="match status" value="1"/>
</dbReference>
<dbReference type="GO" id="GO:0019856">
    <property type="term" value="P:pyrimidine nucleobase biosynthetic process"/>
    <property type="evidence" value="ECO:0007669"/>
    <property type="project" value="TreeGrafter"/>
</dbReference>
<name>A0A0G0M0Q2_9BACT</name>
<reference evidence="3 4" key="1">
    <citation type="journal article" date="2015" name="Nature">
        <title>rRNA introns, odd ribosomes, and small enigmatic genomes across a large radiation of phyla.</title>
        <authorList>
            <person name="Brown C.T."/>
            <person name="Hug L.A."/>
            <person name="Thomas B.C."/>
            <person name="Sharon I."/>
            <person name="Castelle C.J."/>
            <person name="Singh A."/>
            <person name="Wilkins M.J."/>
            <person name="Williams K.H."/>
            <person name="Banfield J.F."/>
        </authorList>
    </citation>
    <scope>NUCLEOTIDE SEQUENCE [LARGE SCALE GENOMIC DNA]</scope>
</reference>
<keyword evidence="3" id="KW-0808">Transferase</keyword>
<organism evidence="3 4">
    <name type="scientific">Candidatus Woesebacteria bacterium GW2011_GWB1_39_10b</name>
    <dbReference type="NCBI Taxonomy" id="1618573"/>
    <lineage>
        <taxon>Bacteria</taxon>
        <taxon>Candidatus Woeseibacteriota</taxon>
    </lineage>
</organism>
<dbReference type="InterPro" id="IPR029057">
    <property type="entry name" value="PRTase-like"/>
</dbReference>
<dbReference type="GO" id="GO:0006222">
    <property type="term" value="P:UMP biosynthetic process"/>
    <property type="evidence" value="ECO:0007669"/>
    <property type="project" value="TreeGrafter"/>
</dbReference>
<dbReference type="Gene3D" id="3.40.50.2020">
    <property type="match status" value="1"/>
</dbReference>
<protein>
    <submittedName>
        <fullName evidence="3">Orotate phosphoribosyltransferase</fullName>
    </submittedName>
</protein>
<dbReference type="SUPFAM" id="SSF53271">
    <property type="entry name" value="PRTase-like"/>
    <property type="match status" value="1"/>
</dbReference>
<dbReference type="AlphaFoldDB" id="A0A0G0M0Q2"/>
<gene>
    <name evidence="3" type="ORF">UT19_C0006G0023</name>
</gene>
<dbReference type="GO" id="GO:0004588">
    <property type="term" value="F:orotate phosphoribosyltransferase activity"/>
    <property type="evidence" value="ECO:0007669"/>
    <property type="project" value="TreeGrafter"/>
</dbReference>
<keyword evidence="3" id="KW-0328">Glycosyltransferase</keyword>
<dbReference type="Proteomes" id="UP000034932">
    <property type="component" value="Unassembled WGS sequence"/>
</dbReference>
<comment type="caution">
    <text evidence="3">The sequence shown here is derived from an EMBL/GenBank/DDBJ whole genome shotgun (WGS) entry which is preliminary data.</text>
</comment>
<accession>A0A0G0M0Q2</accession>
<evidence type="ECO:0000313" key="4">
    <source>
        <dbReference type="Proteomes" id="UP000034932"/>
    </source>
</evidence>
<evidence type="ECO:0000313" key="3">
    <source>
        <dbReference type="EMBL" id="KKQ93895.1"/>
    </source>
</evidence>
<keyword evidence="2" id="KW-0665">Pyrimidine biosynthesis</keyword>
<dbReference type="EMBL" id="LBVW01000006">
    <property type="protein sequence ID" value="KKQ93895.1"/>
    <property type="molecule type" value="Genomic_DNA"/>
</dbReference>
<dbReference type="PANTHER" id="PTHR19278:SF9">
    <property type="entry name" value="URIDINE 5'-MONOPHOSPHATE SYNTHASE"/>
    <property type="match status" value="1"/>
</dbReference>
<evidence type="ECO:0000256" key="2">
    <source>
        <dbReference type="ARBA" id="ARBA00022975"/>
    </source>
</evidence>
<comment type="pathway">
    <text evidence="1">Pyrimidine metabolism; UMP biosynthesis via de novo pathway.</text>
</comment>
<evidence type="ECO:0000256" key="1">
    <source>
        <dbReference type="ARBA" id="ARBA00004725"/>
    </source>
</evidence>
<sequence>MLLQEGFNQDWRSEVGKLIDTEQRFSEEDICRVILNSGAVEIRDVGAGEEPFLYSSGYWGPGYVNIKGLVGQEEVFKFLVKQEALKLVDSGTPFDFIAGNATGGMIPAYQLREDLQDLTGRRIPYVYVRGARKQMGHREHITGIDGPYTPPGSRALVVEELINFAQTTTNSALVLRREGRVADDAATILHYMNPKALSLLKETEVNVVQLTTLPKLLEVAELEGKFSPRAINDYKSFLDDPPAWQEQRGLKSVQL</sequence>
<proteinExistence type="predicted"/>